<keyword evidence="7 12" id="KW-1133">Transmembrane helix</keyword>
<proteinExistence type="inferred from homology"/>
<feature type="transmembrane region" description="Helical" evidence="12">
    <location>
        <begin position="344"/>
        <end position="364"/>
    </location>
</feature>
<feature type="transmembrane region" description="Helical" evidence="12">
    <location>
        <begin position="313"/>
        <end position="332"/>
    </location>
</feature>
<evidence type="ECO:0000256" key="8">
    <source>
        <dbReference type="ARBA" id="ARBA00023065"/>
    </source>
</evidence>
<dbReference type="PANTHER" id="PTHR46494">
    <property type="entry name" value="CORA FAMILY METAL ION TRANSPORTER (EUROFUNG)"/>
    <property type="match status" value="1"/>
</dbReference>
<dbReference type="CDD" id="cd12830">
    <property type="entry name" value="MtCorA-like"/>
    <property type="match status" value="1"/>
</dbReference>
<dbReference type="AlphaFoldDB" id="A0A1C6SPP8"/>
<dbReference type="Gene3D" id="1.20.58.340">
    <property type="entry name" value="Magnesium transport protein CorA, transmembrane region"/>
    <property type="match status" value="2"/>
</dbReference>
<dbReference type="SUPFAM" id="SSF144083">
    <property type="entry name" value="Magnesium transport protein CorA, transmembrane region"/>
    <property type="match status" value="1"/>
</dbReference>
<evidence type="ECO:0000256" key="1">
    <source>
        <dbReference type="ARBA" id="ARBA00004651"/>
    </source>
</evidence>
<keyword evidence="4" id="KW-1003">Cell membrane</keyword>
<organism evidence="13 14">
    <name type="scientific">Micromonospora rhizosphaerae</name>
    <dbReference type="NCBI Taxonomy" id="568872"/>
    <lineage>
        <taxon>Bacteria</taxon>
        <taxon>Bacillati</taxon>
        <taxon>Actinomycetota</taxon>
        <taxon>Actinomycetes</taxon>
        <taxon>Micromonosporales</taxon>
        <taxon>Micromonosporaceae</taxon>
        <taxon>Micromonospora</taxon>
    </lineage>
</organism>
<dbReference type="GO" id="GO:0005886">
    <property type="term" value="C:plasma membrane"/>
    <property type="evidence" value="ECO:0007669"/>
    <property type="project" value="UniProtKB-SubCell"/>
</dbReference>
<dbReference type="Pfam" id="PF01544">
    <property type="entry name" value="CorA"/>
    <property type="match status" value="1"/>
</dbReference>
<evidence type="ECO:0000256" key="5">
    <source>
        <dbReference type="ARBA" id="ARBA00022692"/>
    </source>
</evidence>
<dbReference type="SUPFAM" id="SSF143865">
    <property type="entry name" value="CorA soluble domain-like"/>
    <property type="match status" value="1"/>
</dbReference>
<evidence type="ECO:0000256" key="9">
    <source>
        <dbReference type="ARBA" id="ARBA00023136"/>
    </source>
</evidence>
<evidence type="ECO:0000256" key="6">
    <source>
        <dbReference type="ARBA" id="ARBA00022842"/>
    </source>
</evidence>
<dbReference type="InterPro" id="IPR002523">
    <property type="entry name" value="MgTranspt_CorA/ZnTranspt_ZntB"/>
</dbReference>
<dbReference type="GO" id="GO:0000287">
    <property type="term" value="F:magnesium ion binding"/>
    <property type="evidence" value="ECO:0007669"/>
    <property type="project" value="TreeGrafter"/>
</dbReference>
<evidence type="ECO:0000256" key="10">
    <source>
        <dbReference type="ARBA" id="ARBA00034269"/>
    </source>
</evidence>
<name>A0A1C6SPP8_9ACTN</name>
<dbReference type="OrthoDB" id="9803416at2"/>
<comment type="subcellular location">
    <subcellularLocation>
        <location evidence="1">Cell membrane</location>
        <topology evidence="1">Multi-pass membrane protein</topology>
    </subcellularLocation>
</comment>
<keyword evidence="14" id="KW-1185">Reference proteome</keyword>
<keyword evidence="9 12" id="KW-0472">Membrane</keyword>
<evidence type="ECO:0000256" key="12">
    <source>
        <dbReference type="SAM" id="Phobius"/>
    </source>
</evidence>
<reference evidence="14" key="1">
    <citation type="submission" date="2016-06" db="EMBL/GenBank/DDBJ databases">
        <authorList>
            <person name="Varghese N."/>
            <person name="Submissions Spin"/>
        </authorList>
    </citation>
    <scope>NUCLEOTIDE SEQUENCE [LARGE SCALE GENOMIC DNA]</scope>
    <source>
        <strain evidence="14">DSM 45431</strain>
    </source>
</reference>
<dbReference type="STRING" id="568872.GA0070624_4237"/>
<dbReference type="Gene3D" id="3.30.460.20">
    <property type="entry name" value="CorA soluble domain-like"/>
    <property type="match status" value="1"/>
</dbReference>
<dbReference type="RefSeq" id="WP_091343645.1">
    <property type="nucleotide sequence ID" value="NZ_FMHV01000002.1"/>
</dbReference>
<evidence type="ECO:0000256" key="3">
    <source>
        <dbReference type="ARBA" id="ARBA00022448"/>
    </source>
</evidence>
<evidence type="ECO:0000256" key="11">
    <source>
        <dbReference type="ARBA" id="ARBA00045497"/>
    </source>
</evidence>
<keyword evidence="8" id="KW-0406">Ion transport</keyword>
<evidence type="ECO:0000313" key="14">
    <source>
        <dbReference type="Proteomes" id="UP000199413"/>
    </source>
</evidence>
<dbReference type="Proteomes" id="UP000199413">
    <property type="component" value="Unassembled WGS sequence"/>
</dbReference>
<dbReference type="GO" id="GO:0015095">
    <property type="term" value="F:magnesium ion transmembrane transporter activity"/>
    <property type="evidence" value="ECO:0007669"/>
    <property type="project" value="TreeGrafter"/>
</dbReference>
<dbReference type="PANTHER" id="PTHR46494:SF1">
    <property type="entry name" value="CORA FAMILY METAL ION TRANSPORTER (EUROFUNG)"/>
    <property type="match status" value="1"/>
</dbReference>
<sequence>MDHSAVRTWRGPRLSALLDRLLGRLVDPTPEPAARPSNPDAVVDCAVYVNGRREPGRPHYADAYARSRRNRRSFVWLGLHDPGPAVMAAVGRTFGLDELRVEQALADGHRPTLQQQGGITLLVLRTASYVEHTELTDTSEVIDTGDVMVFLGDRFVITVRHGAAGALASVRDDIQRRPGVLAEGPWAVAYAVCARMVELYLEVSGHLERDLERVEESVFARDRSADIQHIYQLKREVVEFKRAVLPLQTPLRTLTEQPAGGPPPALHRWFVAVEGRLTRAVDRIGAYDELLNSILQSRLAQLAVDQNNDMRKIAAWAAIAATQTAVAGIYGMNFAYMPELSFRYGYPAALLLMALAGLTLYRLFRRSGWL</sequence>
<keyword evidence="5 12" id="KW-0812">Transmembrane</keyword>
<comment type="catalytic activity">
    <reaction evidence="10">
        <text>Mg(2+)(in) = Mg(2+)(out)</text>
        <dbReference type="Rhea" id="RHEA:29827"/>
        <dbReference type="ChEBI" id="CHEBI:18420"/>
    </reaction>
</comment>
<comment type="similarity">
    <text evidence="2">Belongs to the CorA metal ion transporter (MIT) (TC 1.A.35) family.</text>
</comment>
<dbReference type="InterPro" id="IPR045861">
    <property type="entry name" value="CorA_cytoplasmic_dom"/>
</dbReference>
<evidence type="ECO:0000313" key="13">
    <source>
        <dbReference type="EMBL" id="SCL31273.1"/>
    </source>
</evidence>
<evidence type="ECO:0000256" key="7">
    <source>
        <dbReference type="ARBA" id="ARBA00022989"/>
    </source>
</evidence>
<dbReference type="FunFam" id="1.20.58.340:FF:000004">
    <property type="entry name" value="Magnesium transport protein CorA"/>
    <property type="match status" value="1"/>
</dbReference>
<protein>
    <submittedName>
        <fullName evidence="13">Magnesium transporter</fullName>
    </submittedName>
</protein>
<evidence type="ECO:0000256" key="4">
    <source>
        <dbReference type="ARBA" id="ARBA00022475"/>
    </source>
</evidence>
<dbReference type="GO" id="GO:0015087">
    <property type="term" value="F:cobalt ion transmembrane transporter activity"/>
    <property type="evidence" value="ECO:0007669"/>
    <property type="project" value="TreeGrafter"/>
</dbReference>
<dbReference type="InterPro" id="IPR045863">
    <property type="entry name" value="CorA_TM1_TM2"/>
</dbReference>
<dbReference type="GO" id="GO:0050897">
    <property type="term" value="F:cobalt ion binding"/>
    <property type="evidence" value="ECO:0007669"/>
    <property type="project" value="TreeGrafter"/>
</dbReference>
<keyword evidence="3" id="KW-0813">Transport</keyword>
<dbReference type="EMBL" id="FMHV01000002">
    <property type="protein sequence ID" value="SCL31273.1"/>
    <property type="molecule type" value="Genomic_DNA"/>
</dbReference>
<keyword evidence="6" id="KW-0460">Magnesium</keyword>
<comment type="function">
    <text evidence="11">Mediates influx of magnesium ions. Alternates between open and closed states. Activated by low cytoplasmic Mg(2+) levels. Inactive when cytoplasmic Mg(2+) levels are high.</text>
</comment>
<evidence type="ECO:0000256" key="2">
    <source>
        <dbReference type="ARBA" id="ARBA00009765"/>
    </source>
</evidence>
<accession>A0A1C6SPP8</accession>
<gene>
    <name evidence="13" type="ORF">GA0070624_4237</name>
</gene>